<protein>
    <recommendedName>
        <fullName evidence="3">CHRD domain-containing protein</fullName>
    </recommendedName>
</protein>
<organism evidence="1 2">
    <name type="scientific">Levilactobacillus koreensis</name>
    <dbReference type="NCBI Taxonomy" id="637971"/>
    <lineage>
        <taxon>Bacteria</taxon>
        <taxon>Bacillati</taxon>
        <taxon>Bacillota</taxon>
        <taxon>Bacilli</taxon>
        <taxon>Lactobacillales</taxon>
        <taxon>Lactobacillaceae</taxon>
        <taxon>Levilactobacillus</taxon>
    </lineage>
</organism>
<name>A0AAC8UVW0_9LACO</name>
<reference evidence="1 2" key="1">
    <citation type="submission" date="2015-07" db="EMBL/GenBank/DDBJ databases">
        <title>Lactobacillus korensis/26-25/ whole genome sequencing.</title>
        <authorList>
            <person name="Kim M.K."/>
            <person name="Im W.-T."/>
            <person name="Srinivasan S."/>
            <person name="Lee J.-J."/>
        </authorList>
    </citation>
    <scope>NUCLEOTIDE SEQUENCE [LARGE SCALE GENOMIC DNA]</scope>
    <source>
        <strain evidence="1 2">26-25</strain>
    </source>
</reference>
<dbReference type="KEGG" id="lko:ABN16_08240"/>
<dbReference type="AlphaFoldDB" id="A0AAC8UVW0"/>
<sequence>MATKFLAKINPLNADKIGTSAHGTAEFTIEGDVLDIKIEMFETPANTSHWEHFHGFPDGRDAAVATSAQDVNGDGFVDLPETEAVSGTTMVPFDNAPHEMNIPHDAYPTSDANGHFAYQQHVPLDELRAKFKAVFGTDDLDLDKRVVYIHGVPASLGLPATVAGAVGSYDAHTTLPIAVGKIEAIN</sequence>
<evidence type="ECO:0000313" key="2">
    <source>
        <dbReference type="Proteomes" id="UP000036000"/>
    </source>
</evidence>
<evidence type="ECO:0008006" key="3">
    <source>
        <dbReference type="Google" id="ProtNLM"/>
    </source>
</evidence>
<dbReference type="Proteomes" id="UP000036000">
    <property type="component" value="Chromosome"/>
</dbReference>
<dbReference type="RefSeq" id="WP_048734811.1">
    <property type="nucleotide sequence ID" value="NZ_CP012033.1"/>
</dbReference>
<accession>A0AAC8UVW0</accession>
<evidence type="ECO:0000313" key="1">
    <source>
        <dbReference type="EMBL" id="AKP64991.1"/>
    </source>
</evidence>
<gene>
    <name evidence="1" type="ORF">ABN16_08240</name>
</gene>
<proteinExistence type="predicted"/>
<dbReference type="EMBL" id="CP012033">
    <property type="protein sequence ID" value="AKP64991.1"/>
    <property type="molecule type" value="Genomic_DNA"/>
</dbReference>
<keyword evidence="2" id="KW-1185">Reference proteome</keyword>